<reference evidence="1" key="2">
    <citation type="journal article" date="2022" name="Res Sq">
        <title>Comparative Genomics Reveals Insights into the Divergent Evolution of Astigmatic Mites and Household Pest Adaptations.</title>
        <authorList>
            <person name="Xiong Q."/>
            <person name="Wan A.T.-Y."/>
            <person name="Liu X.-Y."/>
            <person name="Fung C.S.-H."/>
            <person name="Xiao X."/>
            <person name="Malainual N."/>
            <person name="Hou J."/>
            <person name="Wang L."/>
            <person name="Wang M."/>
            <person name="Yang K."/>
            <person name="Cui Y."/>
            <person name="Leung E."/>
            <person name="Nong W."/>
            <person name="Shin S.-K."/>
            <person name="Au S."/>
            <person name="Jeong K.Y."/>
            <person name="Chew F.T."/>
            <person name="Hui J."/>
            <person name="Leung T.F."/>
            <person name="Tungtrongchitr A."/>
            <person name="Zhong N."/>
            <person name="Liu Z."/>
            <person name="Tsui S."/>
        </authorList>
    </citation>
    <scope>NUCLEOTIDE SEQUENCE</scope>
    <source>
        <strain evidence="1">Derf</strain>
        <tissue evidence="1">Whole organism</tissue>
    </source>
</reference>
<gene>
    <name evidence="1" type="ORF">DERF_010522</name>
</gene>
<keyword evidence="2" id="KW-1185">Reference proteome</keyword>
<reference evidence="1" key="1">
    <citation type="submission" date="2013-05" db="EMBL/GenBank/DDBJ databases">
        <authorList>
            <person name="Yim A.K.Y."/>
            <person name="Chan T.F."/>
            <person name="Ji K.M."/>
            <person name="Liu X.Y."/>
            <person name="Zhou J.W."/>
            <person name="Li R.Q."/>
            <person name="Yang K.Y."/>
            <person name="Li J."/>
            <person name="Li M."/>
            <person name="Law P.T.W."/>
            <person name="Wu Y.L."/>
            <person name="Cai Z.L."/>
            <person name="Qin H."/>
            <person name="Bao Y."/>
            <person name="Leung R.K.K."/>
            <person name="Ng P.K.S."/>
            <person name="Zou J."/>
            <person name="Zhong X.J."/>
            <person name="Ran P.X."/>
            <person name="Zhong N.S."/>
            <person name="Liu Z.G."/>
            <person name="Tsui S.K.W."/>
        </authorList>
    </citation>
    <scope>NUCLEOTIDE SEQUENCE</scope>
    <source>
        <strain evidence="1">Derf</strain>
        <tissue evidence="1">Whole organism</tissue>
    </source>
</reference>
<accession>A0A922L2N8</accession>
<organism evidence="1 2">
    <name type="scientific">Dermatophagoides farinae</name>
    <name type="common">American house dust mite</name>
    <dbReference type="NCBI Taxonomy" id="6954"/>
    <lineage>
        <taxon>Eukaryota</taxon>
        <taxon>Metazoa</taxon>
        <taxon>Ecdysozoa</taxon>
        <taxon>Arthropoda</taxon>
        <taxon>Chelicerata</taxon>
        <taxon>Arachnida</taxon>
        <taxon>Acari</taxon>
        <taxon>Acariformes</taxon>
        <taxon>Sarcoptiformes</taxon>
        <taxon>Astigmata</taxon>
        <taxon>Psoroptidia</taxon>
        <taxon>Analgoidea</taxon>
        <taxon>Pyroglyphidae</taxon>
        <taxon>Dermatophagoidinae</taxon>
        <taxon>Dermatophagoides</taxon>
    </lineage>
</organism>
<dbReference type="Proteomes" id="UP000790347">
    <property type="component" value="Unassembled WGS sequence"/>
</dbReference>
<proteinExistence type="predicted"/>
<dbReference type="AlphaFoldDB" id="A0A922L2N8"/>
<sequence length="63" mass="7497">MFVINIEYSNVYLCVKLTNNNNNKKTMLFQLIIHYYRPEDVYPIKHPPLPQPPLLLSSSQYNK</sequence>
<comment type="caution">
    <text evidence="1">The sequence shown here is derived from an EMBL/GenBank/DDBJ whole genome shotgun (WGS) entry which is preliminary data.</text>
</comment>
<evidence type="ECO:0000313" key="2">
    <source>
        <dbReference type="Proteomes" id="UP000790347"/>
    </source>
</evidence>
<dbReference type="EMBL" id="ASGP02000004">
    <property type="protein sequence ID" value="KAH9512122.1"/>
    <property type="molecule type" value="Genomic_DNA"/>
</dbReference>
<evidence type="ECO:0000313" key="1">
    <source>
        <dbReference type="EMBL" id="KAH9512122.1"/>
    </source>
</evidence>
<protein>
    <submittedName>
        <fullName evidence="1">Uncharacterized protein</fullName>
    </submittedName>
</protein>
<name>A0A922L2N8_DERFA</name>